<feature type="binding site" evidence="9">
    <location>
        <position position="66"/>
    </location>
    <ligand>
        <name>cob(II)alamin</name>
        <dbReference type="ChEBI" id="CHEBI:16304"/>
    </ligand>
</feature>
<dbReference type="InterPro" id="IPR017900">
    <property type="entry name" value="4Fe4S_Fe_S_CS"/>
</dbReference>
<organism evidence="11 12">
    <name type="scientific">Caldalkalibacillus thermarum (strain TA2.A1)</name>
    <dbReference type="NCBI Taxonomy" id="986075"/>
    <lineage>
        <taxon>Bacteria</taxon>
        <taxon>Bacillati</taxon>
        <taxon>Bacillota</taxon>
        <taxon>Bacilli</taxon>
        <taxon>Bacillales</taxon>
        <taxon>Bacillaceae</taxon>
        <taxon>Caldalkalibacillus</taxon>
    </lineage>
</organism>
<evidence type="ECO:0000256" key="1">
    <source>
        <dbReference type="ARBA" id="ARBA00022485"/>
    </source>
</evidence>
<gene>
    <name evidence="9" type="primary">queG</name>
    <name evidence="11" type="ORF">CathTA2_0779</name>
</gene>
<dbReference type="InterPro" id="IPR021133">
    <property type="entry name" value="HEAT_type_2"/>
</dbReference>
<dbReference type="FunFam" id="3.30.70.20:FF:000037">
    <property type="entry name" value="Epoxyqueuosine reductase"/>
    <property type="match status" value="1"/>
</dbReference>
<feature type="binding site" evidence="9">
    <location>
        <position position="249"/>
    </location>
    <ligand>
        <name>[4Fe-4S] cluster</name>
        <dbReference type="ChEBI" id="CHEBI:49883"/>
        <label>2</label>
    </ligand>
</feature>
<dbReference type="UniPathway" id="UPA00392"/>
<dbReference type="PANTHER" id="PTHR30002:SF4">
    <property type="entry name" value="EPOXYQUEUOSINE REDUCTASE"/>
    <property type="match status" value="1"/>
</dbReference>
<evidence type="ECO:0000256" key="3">
    <source>
        <dbReference type="ARBA" id="ARBA00022694"/>
    </source>
</evidence>
<evidence type="ECO:0000256" key="4">
    <source>
        <dbReference type="ARBA" id="ARBA00022723"/>
    </source>
</evidence>
<dbReference type="GO" id="GO:0051539">
    <property type="term" value="F:4 iron, 4 sulfur cluster binding"/>
    <property type="evidence" value="ECO:0007669"/>
    <property type="project" value="UniProtKB-KW"/>
</dbReference>
<sequence length="394" mass="44109">MGLAQTEQRIDLRQLKQEIIEYSRSIGIDKIGFASADPFDELKQRLLRHRELGYESGFEEPDIDKRTTPTKILPEAKSIIAIALAYPSRLKNPPRSRKGAYRGILCRASWGLDYHHILRDKLIKLEAFIKSKVPDARCESMVDTGALSDRAVAERAGIGWSGKNTAIITKEFGSWVYLGEMLTSIPFEPDQPVTESCGSCTKCLDACPTGALVQPGQLDSTKCLAYLTQVKNFVPAAFREKMGNRLYGCDTCQVVCPVNHKKNFTHHPEMEPDPEVAKPLLKPLLRMSKREFREKFGPTSSAWRGKKPLQRNAIIALGNFKDESAVPELIDLLHHDPRPAIRGTAAWALGKIGTEEGRQALEEANRQEQDEQVLAEIEQALGMFEETHSSEGRQ</sequence>
<feature type="binding site" evidence="9">
    <location>
        <begin position="148"/>
        <end position="150"/>
    </location>
    <ligand>
        <name>cob(II)alamin</name>
        <dbReference type="ChEBI" id="CHEBI:16304"/>
    </ligand>
</feature>
<evidence type="ECO:0000256" key="2">
    <source>
        <dbReference type="ARBA" id="ARBA00022490"/>
    </source>
</evidence>
<evidence type="ECO:0000256" key="9">
    <source>
        <dbReference type="HAMAP-Rule" id="MF_00916"/>
    </source>
</evidence>
<protein>
    <recommendedName>
        <fullName evidence="9">Epoxyqueuosine reductase</fullName>
        <ecNumber evidence="9">1.17.99.6</ecNumber>
    </recommendedName>
    <alternativeName>
        <fullName evidence="9">Queuosine biosynthesis protein QueG</fullName>
    </alternativeName>
</protein>
<feature type="binding site" evidence="9">
    <location>
        <position position="161"/>
    </location>
    <ligand>
        <name>cob(II)alamin</name>
        <dbReference type="ChEBI" id="CHEBI:16304"/>
    </ligand>
</feature>
<dbReference type="Pfam" id="PF13484">
    <property type="entry name" value="Fer4_16"/>
    <property type="match status" value="1"/>
</dbReference>
<keyword evidence="4 9" id="KW-0479">Metal-binding</keyword>
<feature type="binding site" evidence="9">
    <location>
        <position position="197"/>
    </location>
    <ligand>
        <name>[4Fe-4S] cluster</name>
        <dbReference type="ChEBI" id="CHEBI:49883"/>
        <label>1</label>
    </ligand>
</feature>
<feature type="active site" description="Proton donor" evidence="9">
    <location>
        <position position="143"/>
    </location>
</feature>
<name>F5L4R6_CALTT</name>
<evidence type="ECO:0000259" key="10">
    <source>
        <dbReference type="PROSITE" id="PS51379"/>
    </source>
</evidence>
<comment type="caution">
    <text evidence="9">Lacks conserved residue(s) required for the propagation of feature annotation.</text>
</comment>
<dbReference type="SUPFAM" id="SSF48371">
    <property type="entry name" value="ARM repeat"/>
    <property type="match status" value="1"/>
</dbReference>
<dbReference type="InterPro" id="IPR011989">
    <property type="entry name" value="ARM-like"/>
</dbReference>
<evidence type="ECO:0000256" key="8">
    <source>
        <dbReference type="ARBA" id="ARBA00023014"/>
    </source>
</evidence>
<feature type="binding site" evidence="9">
    <location>
        <position position="290"/>
    </location>
    <ligand>
        <name>tRNA</name>
        <dbReference type="ChEBI" id="CHEBI:17843"/>
    </ligand>
</feature>
<dbReference type="InterPro" id="IPR017896">
    <property type="entry name" value="4Fe4S_Fe-S-bd"/>
</dbReference>
<dbReference type="Gene3D" id="1.25.10.10">
    <property type="entry name" value="Leucine-rich Repeat Variant"/>
    <property type="match status" value="1"/>
</dbReference>
<feature type="binding site" evidence="9">
    <location>
        <position position="164"/>
    </location>
    <ligand>
        <name>cob(II)alamin</name>
        <dbReference type="ChEBI" id="CHEBI:16304"/>
    </ligand>
</feature>
<comment type="subunit">
    <text evidence="9">Monomer.</text>
</comment>
<dbReference type="GO" id="GO:0005737">
    <property type="term" value="C:cytoplasm"/>
    <property type="evidence" value="ECO:0007669"/>
    <property type="project" value="UniProtKB-SubCell"/>
</dbReference>
<evidence type="ECO:0000313" key="11">
    <source>
        <dbReference type="EMBL" id="EGL83665.1"/>
    </source>
</evidence>
<dbReference type="GO" id="GO:0052693">
    <property type="term" value="F:epoxyqueuosine reductase activity"/>
    <property type="evidence" value="ECO:0007669"/>
    <property type="project" value="UniProtKB-UniRule"/>
</dbReference>
<keyword evidence="9" id="KW-0170">Cobalt</keyword>
<evidence type="ECO:0000256" key="6">
    <source>
        <dbReference type="ARBA" id="ARBA00023002"/>
    </source>
</evidence>
<feature type="binding site" evidence="9">
    <location>
        <position position="207"/>
    </location>
    <ligand>
        <name>[4Fe-4S] cluster</name>
        <dbReference type="ChEBI" id="CHEBI:49883"/>
        <label>2</label>
    </ligand>
</feature>
<evidence type="ECO:0000313" key="12">
    <source>
        <dbReference type="Proteomes" id="UP000010716"/>
    </source>
</evidence>
<dbReference type="Gene3D" id="3.30.70.20">
    <property type="match status" value="1"/>
</dbReference>
<dbReference type="eggNOG" id="COG1600">
    <property type="taxonomic scope" value="Bacteria"/>
</dbReference>
<dbReference type="AlphaFoldDB" id="F5L4R6"/>
<dbReference type="GO" id="GO:0008616">
    <property type="term" value="P:tRNA queuosine(34) biosynthetic process"/>
    <property type="evidence" value="ECO:0007669"/>
    <property type="project" value="UniProtKB-UniRule"/>
</dbReference>
<proteinExistence type="inferred from homology"/>
<dbReference type="InterPro" id="IPR013542">
    <property type="entry name" value="QueG_DUF1730"/>
</dbReference>
<dbReference type="HAMAP" id="MF_00916">
    <property type="entry name" value="QueG"/>
    <property type="match status" value="1"/>
</dbReference>
<dbReference type="Proteomes" id="UP000010716">
    <property type="component" value="Unassembled WGS sequence"/>
</dbReference>
<comment type="similarity">
    <text evidence="9">Belongs to the QueG family.</text>
</comment>
<feature type="domain" description="4Fe-4S ferredoxin-type" evidence="10">
    <location>
        <begin position="185"/>
        <end position="217"/>
    </location>
</feature>
<dbReference type="NCBIfam" id="TIGR00276">
    <property type="entry name" value="tRNA epoxyqueuosine(34) reductase QueG"/>
    <property type="match status" value="1"/>
</dbReference>
<dbReference type="SMART" id="SM00567">
    <property type="entry name" value="EZ_HEAT"/>
    <property type="match status" value="2"/>
</dbReference>
<feature type="binding site" evidence="9">
    <location>
        <position position="304"/>
    </location>
    <ligand>
        <name>tRNA</name>
        <dbReference type="ChEBI" id="CHEBI:17843"/>
    </ligand>
</feature>
<keyword evidence="7 9" id="KW-0408">Iron</keyword>
<feature type="binding site" evidence="9">
    <location>
        <position position="143"/>
    </location>
    <ligand>
        <name>cob(II)alamin</name>
        <dbReference type="ChEBI" id="CHEBI:16304"/>
    </ligand>
</feature>
<feature type="binding site" evidence="9">
    <location>
        <position position="223"/>
    </location>
    <ligand>
        <name>[4Fe-4S] cluster</name>
        <dbReference type="ChEBI" id="CHEBI:49883"/>
        <label>2</label>
    </ligand>
</feature>
<keyword evidence="3 9" id="KW-0819">tRNA processing</keyword>
<dbReference type="InterPro" id="IPR004453">
    <property type="entry name" value="QueG"/>
</dbReference>
<feature type="binding site" evidence="9">
    <location>
        <position position="306"/>
    </location>
    <ligand>
        <name>tRNA</name>
        <dbReference type="ChEBI" id="CHEBI:17843"/>
    </ligand>
</feature>
<feature type="binding site" evidence="9">
    <location>
        <position position="203"/>
    </location>
    <ligand>
        <name>[4Fe-4S] cluster</name>
        <dbReference type="ChEBI" id="CHEBI:49883"/>
        <label>1</label>
    </ligand>
</feature>
<keyword evidence="1 9" id="KW-0004">4Fe-4S</keyword>
<dbReference type="InterPro" id="IPR016024">
    <property type="entry name" value="ARM-type_fold"/>
</dbReference>
<dbReference type="SUPFAM" id="SSF54862">
    <property type="entry name" value="4Fe-4S ferredoxins"/>
    <property type="match status" value="1"/>
</dbReference>
<dbReference type="EMBL" id="AFCE01000091">
    <property type="protein sequence ID" value="EGL83665.1"/>
    <property type="molecule type" value="Genomic_DNA"/>
</dbReference>
<comment type="function">
    <text evidence="9">Catalyzes the conversion of epoxyqueuosine (oQ) to queuosine (Q), which is a hypermodified base found in the wobble positions of tRNA(Asp), tRNA(Asn), tRNA(His) and tRNA(Tyr).</text>
</comment>
<comment type="cofactor">
    <cofactor evidence="9">
        <name>cob(II)alamin</name>
        <dbReference type="ChEBI" id="CHEBI:16304"/>
    </cofactor>
</comment>
<comment type="cofactor">
    <cofactor evidence="9">
        <name>[4Fe-4S] cluster</name>
        <dbReference type="ChEBI" id="CHEBI:49883"/>
    </cofactor>
    <text evidence="9">Binds 2 [4Fe-4S] clusters per monomer.</text>
</comment>
<feature type="binding site" evidence="9">
    <location>
        <position position="252"/>
    </location>
    <ligand>
        <name>[4Fe-4S] cluster</name>
        <dbReference type="ChEBI" id="CHEBI:49883"/>
        <label>2</label>
    </ligand>
</feature>
<feature type="binding site" evidence="9">
    <location>
        <position position="256"/>
    </location>
    <ligand>
        <name>[4Fe-4S] cluster</name>
        <dbReference type="ChEBI" id="CHEBI:49883"/>
        <label>1</label>
    </ligand>
</feature>
<accession>F5L4R6</accession>
<feature type="binding site" evidence="9">
    <location>
        <position position="229"/>
    </location>
    <ligand>
        <name>tRNA</name>
        <dbReference type="ChEBI" id="CHEBI:17843"/>
    </ligand>
</feature>
<feature type="binding site" evidence="9">
    <location>
        <position position="178"/>
    </location>
    <ligand>
        <name>cob(II)alamin</name>
        <dbReference type="ChEBI" id="CHEBI:16304"/>
    </ligand>
</feature>
<dbReference type="PROSITE" id="PS00198">
    <property type="entry name" value="4FE4S_FER_1"/>
    <property type="match status" value="1"/>
</dbReference>
<comment type="pathway">
    <text evidence="9">tRNA modification; tRNA-queuosine biosynthesis.</text>
</comment>
<feature type="binding site" evidence="9">
    <location>
        <begin position="249"/>
        <end position="250"/>
    </location>
    <ligand>
        <name>cob(II)alamin</name>
        <dbReference type="ChEBI" id="CHEBI:16304"/>
    </ligand>
</feature>
<dbReference type="EC" id="1.17.99.6" evidence="9"/>
<dbReference type="GO" id="GO:0031419">
    <property type="term" value="F:cobalamin binding"/>
    <property type="evidence" value="ECO:0007669"/>
    <property type="project" value="UniProtKB-KW"/>
</dbReference>
<keyword evidence="5 9" id="KW-0671">Queuosine biosynthesis</keyword>
<dbReference type="PANTHER" id="PTHR30002">
    <property type="entry name" value="EPOXYQUEUOSINE REDUCTASE"/>
    <property type="match status" value="1"/>
</dbReference>
<comment type="caution">
    <text evidence="11">The sequence shown here is derived from an EMBL/GenBank/DDBJ whole genome shotgun (WGS) entry which is preliminary data.</text>
</comment>
<dbReference type="PROSITE" id="PS51379">
    <property type="entry name" value="4FE4S_FER_2"/>
    <property type="match status" value="1"/>
</dbReference>
<keyword evidence="2 9" id="KW-0963">Cytoplasm</keyword>
<dbReference type="PROSITE" id="PS50077">
    <property type="entry name" value="HEAT_REPEAT"/>
    <property type="match status" value="1"/>
</dbReference>
<comment type="subcellular location">
    <subcellularLocation>
        <location evidence="9">Cytoplasm</location>
    </subcellularLocation>
</comment>
<dbReference type="Pfam" id="PF08331">
    <property type="entry name" value="QueG_DUF1730"/>
    <property type="match status" value="1"/>
</dbReference>
<evidence type="ECO:0000256" key="5">
    <source>
        <dbReference type="ARBA" id="ARBA00022785"/>
    </source>
</evidence>
<feature type="binding site" evidence="9">
    <location>
        <position position="307"/>
    </location>
    <ligand>
        <name>tRNA</name>
        <dbReference type="ChEBI" id="CHEBI:17843"/>
    </ligand>
</feature>
<keyword evidence="8 9" id="KW-0411">Iron-sulfur</keyword>
<dbReference type="GO" id="GO:0046872">
    <property type="term" value="F:metal ion binding"/>
    <property type="evidence" value="ECO:0007669"/>
    <property type="project" value="UniProtKB-KW"/>
</dbReference>
<keyword evidence="6 9" id="KW-0560">Oxidoreductase</keyword>
<feature type="binding site" evidence="9">
    <location>
        <position position="167"/>
    </location>
    <ligand>
        <name>cob(II)alamin</name>
        <dbReference type="ChEBI" id="CHEBI:16304"/>
    </ligand>
</feature>
<feature type="binding site" evidence="9">
    <location>
        <position position="106"/>
    </location>
    <ligand>
        <name>cob(II)alamin</name>
        <dbReference type="ChEBI" id="CHEBI:16304"/>
    </ligand>
</feature>
<reference evidence="11 12" key="1">
    <citation type="journal article" date="2011" name="J. Bacteriol.">
        <title>Draft genome sequence of the thermoalkaliphilic Caldalkalibacillus thermarum strain TA2.A1.</title>
        <authorList>
            <person name="Kalamorz F."/>
            <person name="Keis S."/>
            <person name="McMillan D.G."/>
            <person name="Olsson K."/>
            <person name="Stanton J.A."/>
            <person name="Stockwell P."/>
            <person name="Black M.A."/>
            <person name="Klingeman D.M."/>
            <person name="Land M.L."/>
            <person name="Han C.S."/>
            <person name="Martin S.L."/>
            <person name="Becher S.A."/>
            <person name="Peddie C.J."/>
            <person name="Morgan H.W."/>
            <person name="Matthies D."/>
            <person name="Preiss L."/>
            <person name="Meier T."/>
            <person name="Brown S.D."/>
            <person name="Cook G.M."/>
        </authorList>
    </citation>
    <scope>NUCLEOTIDE SEQUENCE [LARGE SCALE GENOMIC DNA]</scope>
    <source>
        <strain evidence="11 12">TA2.A1</strain>
    </source>
</reference>
<dbReference type="InterPro" id="IPR004155">
    <property type="entry name" value="PBS_lyase_HEAT"/>
</dbReference>
<feature type="binding site" evidence="9">
    <location>
        <position position="231"/>
    </location>
    <ligand>
        <name>tRNA</name>
        <dbReference type="ChEBI" id="CHEBI:17843"/>
    </ligand>
</feature>
<evidence type="ECO:0000256" key="7">
    <source>
        <dbReference type="ARBA" id="ARBA00023004"/>
    </source>
</evidence>
<comment type="catalytic activity">
    <reaction evidence="9">
        <text>epoxyqueuosine(34) in tRNA + AH2 = queuosine(34) in tRNA + A + H2O</text>
        <dbReference type="Rhea" id="RHEA:32159"/>
        <dbReference type="Rhea" id="RHEA-COMP:18571"/>
        <dbReference type="Rhea" id="RHEA-COMP:18582"/>
        <dbReference type="ChEBI" id="CHEBI:13193"/>
        <dbReference type="ChEBI" id="CHEBI:15377"/>
        <dbReference type="ChEBI" id="CHEBI:17499"/>
        <dbReference type="ChEBI" id="CHEBI:194431"/>
        <dbReference type="ChEBI" id="CHEBI:194443"/>
        <dbReference type="EC" id="1.17.99.6"/>
    </reaction>
</comment>
<dbReference type="Pfam" id="PF13646">
    <property type="entry name" value="HEAT_2"/>
    <property type="match status" value="1"/>
</dbReference>
<keyword evidence="9" id="KW-0846">Cobalamin</keyword>
<feature type="binding site" evidence="9">
    <location>
        <position position="200"/>
    </location>
    <ligand>
        <name>[4Fe-4S] cluster</name>
        <dbReference type="ChEBI" id="CHEBI:49883"/>
        <label>1</label>
    </ligand>
</feature>